<evidence type="ECO:0000256" key="3">
    <source>
        <dbReference type="ARBA" id="ARBA00022793"/>
    </source>
</evidence>
<feature type="binding site" evidence="12">
    <location>
        <begin position="325"/>
        <end position="328"/>
    </location>
    <ligand>
        <name>pyridoxal 5'-phosphate</name>
        <dbReference type="ChEBI" id="CHEBI:597326"/>
    </ligand>
</feature>
<evidence type="ECO:0000256" key="4">
    <source>
        <dbReference type="ARBA" id="ARBA00022898"/>
    </source>
</evidence>
<evidence type="ECO:0000256" key="6">
    <source>
        <dbReference type="ARBA" id="ARBA00023239"/>
    </source>
</evidence>
<comment type="function">
    <text evidence="12">Specifically catalyzes the decarboxylation of meso-diaminopimelate (meso-DAP) to L-lysine.</text>
</comment>
<dbReference type="InterPro" id="IPR022644">
    <property type="entry name" value="De-COase2_N"/>
</dbReference>
<dbReference type="Proteomes" id="UP000051677">
    <property type="component" value="Unassembled WGS sequence"/>
</dbReference>
<dbReference type="EMBL" id="LKTM01000075">
    <property type="protein sequence ID" value="KQH79704.1"/>
    <property type="molecule type" value="Genomic_DNA"/>
</dbReference>
<sequence length="472" mass="50060">MNVHPAGPRHAEETRPVSSPPRPQSPEELLRLAPNVWPRNTIRDDDGIVEIAGVKLTDLAGEYGTPLFVIDEGDFRSRCHETAAAFGGGANVHYAAKAFLCTEIARWIEQEGLSLDVCSGGELAVALNADFPPQRITLHGNNKSVAELTAAVKAGVGHVVLDSMIEIERLDAIAGEAGIVQDVLVRLTVGVEAHTHEFISTAHEDQKFGLSVASGAAMAAVRKVFAADHLRLVGLHSHIGSQIFDVAGFEIAAHRVIGLLRDIVAEFGVDKTAQVSTVDLGGGLGISYLAPDDPPPIAELADKLSAIVSNESAAVGLPTPRLVVEPGRAIAGPGTITLYEVGTVKDVDVSSNANRRYVSVDGGMSDNIRTALYDAQYDVRLVSRLSDAPATAARLVGKHCETGDILVRDAWVPDDVGPGDLVATAATGAYCYSLSSRYNMICRPAVVAVRAGESRLILRRETVDDLLSLEVR</sequence>
<dbReference type="NCBIfam" id="TIGR01048">
    <property type="entry name" value="lysA"/>
    <property type="match status" value="1"/>
</dbReference>
<keyword evidence="2 12" id="KW-0028">Amino-acid biosynthesis</keyword>
<dbReference type="InterPro" id="IPR000183">
    <property type="entry name" value="Orn/DAP/Arg_de-COase"/>
</dbReference>
<feature type="active site" description="Proton donor" evidence="13">
    <location>
        <position position="400"/>
    </location>
</feature>
<dbReference type="InterPro" id="IPR029066">
    <property type="entry name" value="PLP-binding_barrel"/>
</dbReference>
<comment type="cofactor">
    <cofactor evidence="1 12 13 14">
        <name>pyridoxal 5'-phosphate</name>
        <dbReference type="ChEBI" id="CHEBI:597326"/>
    </cofactor>
</comment>
<feature type="binding site" evidence="12">
    <location>
        <position position="401"/>
    </location>
    <ligand>
        <name>substrate</name>
    </ligand>
</feature>
<dbReference type="FunFam" id="3.20.20.10:FF:000003">
    <property type="entry name" value="Diaminopimelate decarboxylase"/>
    <property type="match status" value="1"/>
</dbReference>
<name>A0A0Q2UG34_MYCGO</name>
<dbReference type="PROSITE" id="PS00878">
    <property type="entry name" value="ODR_DC_2_1"/>
    <property type="match status" value="1"/>
</dbReference>
<evidence type="ECO:0000256" key="10">
    <source>
        <dbReference type="ARBA" id="ARBA00066427"/>
    </source>
</evidence>
<feature type="domain" description="Orn/DAP/Arg decarboxylase 2 C-terminal" evidence="16">
    <location>
        <begin position="338"/>
        <end position="428"/>
    </location>
</feature>
<evidence type="ECO:0000256" key="13">
    <source>
        <dbReference type="PIRSR" id="PIRSR600183-50"/>
    </source>
</evidence>
<evidence type="ECO:0000256" key="5">
    <source>
        <dbReference type="ARBA" id="ARBA00023154"/>
    </source>
</evidence>
<dbReference type="PANTHER" id="PTHR43727:SF2">
    <property type="entry name" value="GROUP IV DECARBOXYLASE"/>
    <property type="match status" value="1"/>
</dbReference>
<dbReference type="InterPro" id="IPR022657">
    <property type="entry name" value="De-COase2_CS"/>
</dbReference>
<comment type="similarity">
    <text evidence="9 12">Belongs to the Orn/Lys/Arg decarboxylase class-II family. LysA subfamily.</text>
</comment>
<dbReference type="InterPro" id="IPR009006">
    <property type="entry name" value="Ala_racemase/Decarboxylase_C"/>
</dbReference>
<evidence type="ECO:0000313" key="19">
    <source>
        <dbReference type="Proteomes" id="UP000051677"/>
    </source>
</evidence>
<evidence type="ECO:0000313" key="18">
    <source>
        <dbReference type="EMBL" id="KQH79704.1"/>
    </source>
</evidence>
<dbReference type="STRING" id="1778.A9W97_29170"/>
<feature type="binding site" evidence="12">
    <location>
        <position position="283"/>
    </location>
    <ligand>
        <name>pyridoxal 5'-phosphate</name>
        <dbReference type="ChEBI" id="CHEBI:597326"/>
    </ligand>
</feature>
<dbReference type="UniPathway" id="UPA00034">
    <property type="reaction ID" value="UER00027"/>
</dbReference>
<dbReference type="Pfam" id="PF02784">
    <property type="entry name" value="Orn_Arg_deC_N"/>
    <property type="match status" value="1"/>
</dbReference>
<evidence type="ECO:0000256" key="7">
    <source>
        <dbReference type="ARBA" id="ARBA00050464"/>
    </source>
</evidence>
<evidence type="ECO:0000259" key="16">
    <source>
        <dbReference type="Pfam" id="PF00278"/>
    </source>
</evidence>
<dbReference type="EC" id="4.1.1.20" evidence="10 12"/>
<dbReference type="Gene3D" id="3.20.20.10">
    <property type="entry name" value="Alanine racemase"/>
    <property type="match status" value="1"/>
</dbReference>
<protein>
    <recommendedName>
        <fullName evidence="11 12">Diaminopimelate decarboxylase</fullName>
        <shortName evidence="12">DAP decarboxylase</shortName>
        <shortName evidence="12">DAPDC</shortName>
        <ecNumber evidence="10 12">4.1.1.20</ecNumber>
    </recommendedName>
</protein>
<evidence type="ECO:0000256" key="15">
    <source>
        <dbReference type="SAM" id="MobiDB-lite"/>
    </source>
</evidence>
<comment type="pathway">
    <text evidence="8 12 14">Amino-acid biosynthesis; L-lysine biosynthesis via DAP pathway; L-lysine from DL-2,6-diaminopimelate: step 1/1.</text>
</comment>
<dbReference type="InterPro" id="IPR022643">
    <property type="entry name" value="De-COase2_C"/>
</dbReference>
<dbReference type="PROSITE" id="PS00879">
    <property type="entry name" value="ODR_DC_2_2"/>
    <property type="match status" value="1"/>
</dbReference>
<evidence type="ECO:0000256" key="9">
    <source>
        <dbReference type="ARBA" id="ARBA00060983"/>
    </source>
</evidence>
<keyword evidence="6 12" id="KW-0456">Lyase</keyword>
<accession>A0A0Q2UG34</accession>
<dbReference type="Pfam" id="PF00278">
    <property type="entry name" value="Orn_DAP_Arg_deC"/>
    <property type="match status" value="1"/>
</dbReference>
<evidence type="ECO:0000256" key="12">
    <source>
        <dbReference type="HAMAP-Rule" id="MF_02120"/>
    </source>
</evidence>
<evidence type="ECO:0000256" key="8">
    <source>
        <dbReference type="ARBA" id="ARBA00060643"/>
    </source>
</evidence>
<dbReference type="GO" id="GO:0008836">
    <property type="term" value="F:diaminopimelate decarboxylase activity"/>
    <property type="evidence" value="ECO:0007669"/>
    <property type="project" value="UniProtKB-UniRule"/>
</dbReference>
<gene>
    <name evidence="12" type="primary">lysA</name>
    <name evidence="18" type="ORF">AO501_02105</name>
</gene>
<feature type="binding site" evidence="12">
    <location>
        <position position="369"/>
    </location>
    <ligand>
        <name>substrate</name>
    </ligand>
</feature>
<keyword evidence="5 12" id="KW-0457">Lysine biosynthesis</keyword>
<evidence type="ECO:0000256" key="11">
    <source>
        <dbReference type="ARBA" id="ARBA00074972"/>
    </source>
</evidence>
<dbReference type="SUPFAM" id="SSF50621">
    <property type="entry name" value="Alanine racemase C-terminal domain-like"/>
    <property type="match status" value="1"/>
</dbReference>
<dbReference type="GO" id="GO:0009089">
    <property type="term" value="P:lysine biosynthetic process via diaminopimelate"/>
    <property type="evidence" value="ECO:0007669"/>
    <property type="project" value="UniProtKB-UniRule"/>
</dbReference>
<dbReference type="HAMAP" id="MF_02120">
    <property type="entry name" value="LysA"/>
    <property type="match status" value="1"/>
</dbReference>
<keyword evidence="4 12" id="KW-0663">Pyridoxal phosphate</keyword>
<comment type="caution">
    <text evidence="18">The sequence shown here is derived from an EMBL/GenBank/DDBJ whole genome shotgun (WGS) entry which is preliminary data.</text>
</comment>
<evidence type="ECO:0000256" key="2">
    <source>
        <dbReference type="ARBA" id="ARBA00022605"/>
    </source>
</evidence>
<feature type="modified residue" description="N6-(pyridoxal phosphate)lysine" evidence="12 13">
    <location>
        <position position="97"/>
    </location>
</feature>
<dbReference type="AlphaFoldDB" id="A0A0Q2UG34"/>
<organism evidence="18 19">
    <name type="scientific">Mycobacterium gordonae</name>
    <dbReference type="NCBI Taxonomy" id="1778"/>
    <lineage>
        <taxon>Bacteria</taxon>
        <taxon>Bacillati</taxon>
        <taxon>Actinomycetota</taxon>
        <taxon>Actinomycetes</taxon>
        <taxon>Mycobacteriales</taxon>
        <taxon>Mycobacteriaceae</taxon>
        <taxon>Mycobacterium</taxon>
    </lineage>
</organism>
<dbReference type="PRINTS" id="PR01181">
    <property type="entry name" value="DAPDCRBXLASE"/>
</dbReference>
<feature type="binding site" evidence="12">
    <location>
        <position position="373"/>
    </location>
    <ligand>
        <name>substrate</name>
    </ligand>
</feature>
<feature type="binding site" evidence="12">
    <location>
        <position position="430"/>
    </location>
    <ligand>
        <name>substrate</name>
    </ligand>
</feature>
<comment type="subunit">
    <text evidence="12">Homodimer.</text>
</comment>
<evidence type="ECO:0000256" key="1">
    <source>
        <dbReference type="ARBA" id="ARBA00001933"/>
    </source>
</evidence>
<dbReference type="Gene3D" id="2.40.37.10">
    <property type="entry name" value="Lyase, Ornithine Decarboxylase, Chain A, domain 1"/>
    <property type="match status" value="1"/>
</dbReference>
<comment type="catalytic activity">
    <reaction evidence="7 12 14">
        <text>meso-2,6-diaminopimelate + H(+) = L-lysine + CO2</text>
        <dbReference type="Rhea" id="RHEA:15101"/>
        <dbReference type="ChEBI" id="CHEBI:15378"/>
        <dbReference type="ChEBI" id="CHEBI:16526"/>
        <dbReference type="ChEBI" id="CHEBI:32551"/>
        <dbReference type="ChEBI" id="CHEBI:57791"/>
        <dbReference type="EC" id="4.1.1.20"/>
    </reaction>
</comment>
<feature type="binding site" evidence="12">
    <location>
        <position position="328"/>
    </location>
    <ligand>
        <name>substrate</name>
    </ligand>
</feature>
<dbReference type="CDD" id="cd06828">
    <property type="entry name" value="PLPDE_III_DapDC"/>
    <property type="match status" value="1"/>
</dbReference>
<evidence type="ECO:0000259" key="17">
    <source>
        <dbReference type="Pfam" id="PF02784"/>
    </source>
</evidence>
<evidence type="ECO:0000256" key="14">
    <source>
        <dbReference type="RuleBase" id="RU003738"/>
    </source>
</evidence>
<reference evidence="18 19" key="1">
    <citation type="submission" date="2015-10" db="EMBL/GenBank/DDBJ databases">
        <title>Mycobacterium gordonae draft genome assembly.</title>
        <authorList>
            <person name="Ustinova V."/>
            <person name="Smirnova T."/>
            <person name="Blagodatskikh K."/>
            <person name="Varlamov D."/>
            <person name="Larionova E."/>
            <person name="Chernousova L."/>
        </authorList>
    </citation>
    <scope>NUCLEOTIDE SEQUENCE [LARGE SCALE GENOMIC DNA]</scope>
    <source>
        <strain evidence="18 19">CTRI 14-8773</strain>
    </source>
</reference>
<feature type="region of interest" description="Disordered" evidence="15">
    <location>
        <begin position="1"/>
        <end position="27"/>
    </location>
</feature>
<dbReference type="PANTHER" id="PTHR43727">
    <property type="entry name" value="DIAMINOPIMELATE DECARBOXYLASE"/>
    <property type="match status" value="1"/>
</dbReference>
<dbReference type="PRINTS" id="PR01179">
    <property type="entry name" value="ODADCRBXLASE"/>
</dbReference>
<feature type="domain" description="Orn/DAP/Arg decarboxylase 2 N-terminal" evidence="17">
    <location>
        <begin position="73"/>
        <end position="331"/>
    </location>
</feature>
<dbReference type="FunFam" id="2.40.37.10:FF:000003">
    <property type="entry name" value="Diaminopimelate decarboxylase"/>
    <property type="match status" value="1"/>
</dbReference>
<keyword evidence="3 12" id="KW-0210">Decarboxylase</keyword>
<proteinExistence type="inferred from homology"/>
<dbReference type="GO" id="GO:0030170">
    <property type="term" value="F:pyridoxal phosphate binding"/>
    <property type="evidence" value="ECO:0007669"/>
    <property type="project" value="UniProtKB-UniRule"/>
</dbReference>
<dbReference type="InterPro" id="IPR022653">
    <property type="entry name" value="De-COase2_pyr-phos_BS"/>
</dbReference>
<dbReference type="InterPro" id="IPR002986">
    <property type="entry name" value="DAP_deCOOHase_LysA"/>
</dbReference>
<dbReference type="SUPFAM" id="SSF51419">
    <property type="entry name" value="PLP-binding barrel"/>
    <property type="match status" value="1"/>
</dbReference>
<dbReference type="OrthoDB" id="9802241at2"/>
<feature type="binding site" evidence="12">
    <location>
        <position position="430"/>
    </location>
    <ligand>
        <name>pyridoxal 5'-phosphate</name>
        <dbReference type="ChEBI" id="CHEBI:597326"/>
    </ligand>
</feature>